<evidence type="ECO:0000313" key="2">
    <source>
        <dbReference type="Proteomes" id="UP000430387"/>
    </source>
</evidence>
<gene>
    <name evidence="1" type="ORF">GQA06_26095</name>
</gene>
<dbReference type="Gene3D" id="3.40.50.10490">
    <property type="entry name" value="Glucose-6-phosphate isomerase like protein, domain 1"/>
    <property type="match status" value="1"/>
</dbReference>
<evidence type="ECO:0000313" key="1">
    <source>
        <dbReference type="EMBL" id="MWR17245.1"/>
    </source>
</evidence>
<dbReference type="AlphaFoldDB" id="A0A6D0IJ54"/>
<name>A0A6D0IJ54_ECOLX</name>
<sequence length="45" mass="5127">MPKNYTPAAAATGTWTEEEIRHQPRAWIRSLTNIDALRSALNNFL</sequence>
<accession>A0A6D0IJ54</accession>
<keyword evidence="1" id="KW-0413">Isomerase</keyword>
<reference evidence="1 2" key="1">
    <citation type="submission" date="2019-12" db="EMBL/GenBank/DDBJ databases">
        <title>Enteriobacteria Tanzani isolates_8377-8380.</title>
        <authorList>
            <person name="Subbiah M."/>
            <person name="Call D."/>
        </authorList>
    </citation>
    <scope>NUCLEOTIDE SEQUENCE [LARGE SCALE GENOMIC DNA]</scope>
    <source>
        <strain evidence="1 2">8380wG1</strain>
    </source>
</reference>
<dbReference type="GO" id="GO:0016853">
    <property type="term" value="F:isomerase activity"/>
    <property type="evidence" value="ECO:0007669"/>
    <property type="project" value="UniProtKB-KW"/>
</dbReference>
<organism evidence="1 2">
    <name type="scientific">Escherichia coli</name>
    <dbReference type="NCBI Taxonomy" id="562"/>
    <lineage>
        <taxon>Bacteria</taxon>
        <taxon>Pseudomonadati</taxon>
        <taxon>Pseudomonadota</taxon>
        <taxon>Gammaproteobacteria</taxon>
        <taxon>Enterobacterales</taxon>
        <taxon>Enterobacteriaceae</taxon>
        <taxon>Escherichia</taxon>
    </lineage>
</organism>
<dbReference type="Proteomes" id="UP000430387">
    <property type="component" value="Unassembled WGS sequence"/>
</dbReference>
<feature type="non-terminal residue" evidence="1">
    <location>
        <position position="45"/>
    </location>
</feature>
<proteinExistence type="predicted"/>
<protein>
    <submittedName>
        <fullName evidence="1">Aldose isomerase</fullName>
    </submittedName>
</protein>
<dbReference type="EMBL" id="WTQJ01001573">
    <property type="protein sequence ID" value="MWR17245.1"/>
    <property type="molecule type" value="Genomic_DNA"/>
</dbReference>
<comment type="caution">
    <text evidence="1">The sequence shown here is derived from an EMBL/GenBank/DDBJ whole genome shotgun (WGS) entry which is preliminary data.</text>
</comment>